<dbReference type="InterPro" id="IPR036390">
    <property type="entry name" value="WH_DNA-bd_sf"/>
</dbReference>
<dbReference type="GO" id="GO:0003677">
    <property type="term" value="F:DNA binding"/>
    <property type="evidence" value="ECO:0007669"/>
    <property type="project" value="UniProtKB-KW"/>
</dbReference>
<protein>
    <submittedName>
        <fullName evidence="2">DNA-binding transcriptional regulator, MarR family</fullName>
    </submittedName>
</protein>
<dbReference type="EMBL" id="FTOF01000005">
    <property type="protein sequence ID" value="SIS46165.1"/>
    <property type="molecule type" value="Genomic_DNA"/>
</dbReference>
<accession>A0A1N7JA18</accession>
<dbReference type="InterPro" id="IPR039422">
    <property type="entry name" value="MarR/SlyA-like"/>
</dbReference>
<dbReference type="PROSITE" id="PS50995">
    <property type="entry name" value="HTH_MARR_2"/>
    <property type="match status" value="1"/>
</dbReference>
<dbReference type="STRING" id="1161099.SAMN05444817_10538"/>
<dbReference type="GO" id="GO:0006950">
    <property type="term" value="P:response to stress"/>
    <property type="evidence" value="ECO:0007669"/>
    <property type="project" value="TreeGrafter"/>
</dbReference>
<dbReference type="PANTHER" id="PTHR33164">
    <property type="entry name" value="TRANSCRIPTIONAL REGULATOR, MARR FAMILY"/>
    <property type="match status" value="1"/>
</dbReference>
<sequence>MYMESSDSAAPLPARNLSASWAQVAAIVAAVDATLDKWLADNYNIGLTEYRAVLHLSRASDRELRITELAKRVGLAQTSVTRLVGRLEDKGLAFRDTCPDDGRGVFAVLTDAGLDAVTEIREPYETKIRELLSDAGKQYPQLDLIDLDQSFEAISKLIS</sequence>
<dbReference type="GO" id="GO:0003700">
    <property type="term" value="F:DNA-binding transcription factor activity"/>
    <property type="evidence" value="ECO:0007669"/>
    <property type="project" value="InterPro"/>
</dbReference>
<dbReference type="Proteomes" id="UP000186292">
    <property type="component" value="Unassembled WGS sequence"/>
</dbReference>
<keyword evidence="3" id="KW-1185">Reference proteome</keyword>
<dbReference type="AlphaFoldDB" id="A0A1N7JA18"/>
<organism evidence="2 3">
    <name type="scientific">Corynebacterium appendicis CIP 107643</name>
    <dbReference type="NCBI Taxonomy" id="1161099"/>
    <lineage>
        <taxon>Bacteria</taxon>
        <taxon>Bacillati</taxon>
        <taxon>Actinomycetota</taxon>
        <taxon>Actinomycetes</taxon>
        <taxon>Mycobacteriales</taxon>
        <taxon>Corynebacteriaceae</taxon>
        <taxon>Corynebacterium</taxon>
    </lineage>
</organism>
<proteinExistence type="predicted"/>
<feature type="domain" description="HTH marR-type" evidence="1">
    <location>
        <begin position="14"/>
        <end position="159"/>
    </location>
</feature>
<dbReference type="InterPro" id="IPR000835">
    <property type="entry name" value="HTH_MarR-typ"/>
</dbReference>
<dbReference type="PANTHER" id="PTHR33164:SF99">
    <property type="entry name" value="MARR FAMILY REGULATORY PROTEIN"/>
    <property type="match status" value="1"/>
</dbReference>
<dbReference type="InterPro" id="IPR036388">
    <property type="entry name" value="WH-like_DNA-bd_sf"/>
</dbReference>
<keyword evidence="2" id="KW-0238">DNA-binding</keyword>
<name>A0A1N7JA18_9CORY</name>
<gene>
    <name evidence="2" type="ORF">SAMN05444817_10538</name>
</gene>
<evidence type="ECO:0000313" key="3">
    <source>
        <dbReference type="Proteomes" id="UP000186292"/>
    </source>
</evidence>
<dbReference type="Gene3D" id="1.10.10.10">
    <property type="entry name" value="Winged helix-like DNA-binding domain superfamily/Winged helix DNA-binding domain"/>
    <property type="match status" value="1"/>
</dbReference>
<evidence type="ECO:0000259" key="1">
    <source>
        <dbReference type="PROSITE" id="PS50995"/>
    </source>
</evidence>
<evidence type="ECO:0000313" key="2">
    <source>
        <dbReference type="EMBL" id="SIS46165.1"/>
    </source>
</evidence>
<reference evidence="3" key="1">
    <citation type="submission" date="2017-01" db="EMBL/GenBank/DDBJ databases">
        <authorList>
            <person name="Varghese N."/>
            <person name="Submissions S."/>
        </authorList>
    </citation>
    <scope>NUCLEOTIDE SEQUENCE [LARGE SCALE GENOMIC DNA]</scope>
    <source>
        <strain evidence="3">DSM 44531</strain>
    </source>
</reference>
<dbReference type="SMART" id="SM00347">
    <property type="entry name" value="HTH_MARR"/>
    <property type="match status" value="1"/>
</dbReference>
<dbReference type="Pfam" id="PF12802">
    <property type="entry name" value="MarR_2"/>
    <property type="match status" value="1"/>
</dbReference>
<dbReference type="SUPFAM" id="SSF46785">
    <property type="entry name" value="Winged helix' DNA-binding domain"/>
    <property type="match status" value="1"/>
</dbReference>
<dbReference type="PRINTS" id="PR00598">
    <property type="entry name" value="HTHMARR"/>
</dbReference>